<dbReference type="PANTHER" id="PTHR11439:SF465">
    <property type="entry name" value="REVERSE TRANSCRIPTASE TY1_COPIA-TYPE DOMAIN-CONTAINING PROTEIN"/>
    <property type="match status" value="1"/>
</dbReference>
<gene>
    <name evidence="2" type="ORF">Scaly_1051700</name>
</gene>
<proteinExistence type="predicted"/>
<comment type="caution">
    <text evidence="2">The sequence shown here is derived from an EMBL/GenBank/DDBJ whole genome shotgun (WGS) entry which is preliminary data.</text>
</comment>
<organism evidence="2">
    <name type="scientific">Sesamum calycinum</name>
    <dbReference type="NCBI Taxonomy" id="2727403"/>
    <lineage>
        <taxon>Eukaryota</taxon>
        <taxon>Viridiplantae</taxon>
        <taxon>Streptophyta</taxon>
        <taxon>Embryophyta</taxon>
        <taxon>Tracheophyta</taxon>
        <taxon>Spermatophyta</taxon>
        <taxon>Magnoliopsida</taxon>
        <taxon>eudicotyledons</taxon>
        <taxon>Gunneridae</taxon>
        <taxon>Pentapetalae</taxon>
        <taxon>asterids</taxon>
        <taxon>lamiids</taxon>
        <taxon>Lamiales</taxon>
        <taxon>Pedaliaceae</taxon>
        <taxon>Sesamum</taxon>
    </lineage>
</organism>
<dbReference type="Pfam" id="PF07727">
    <property type="entry name" value="RVT_2"/>
    <property type="match status" value="1"/>
</dbReference>
<dbReference type="EMBL" id="JACGWM010000006">
    <property type="protein sequence ID" value="KAL0368328.1"/>
    <property type="molecule type" value="Genomic_DNA"/>
</dbReference>
<dbReference type="SUPFAM" id="SSF56672">
    <property type="entry name" value="DNA/RNA polymerases"/>
    <property type="match status" value="1"/>
</dbReference>
<dbReference type="InterPro" id="IPR043502">
    <property type="entry name" value="DNA/RNA_pol_sf"/>
</dbReference>
<dbReference type="PANTHER" id="PTHR11439">
    <property type="entry name" value="GAG-POL-RELATED RETROTRANSPOSON"/>
    <property type="match status" value="1"/>
</dbReference>
<dbReference type="CDD" id="cd09272">
    <property type="entry name" value="RNase_HI_RT_Ty1"/>
    <property type="match status" value="1"/>
</dbReference>
<reference evidence="2" key="2">
    <citation type="journal article" date="2024" name="Plant">
        <title>Genomic evolution and insights into agronomic trait innovations of Sesamum species.</title>
        <authorList>
            <person name="Miao H."/>
            <person name="Wang L."/>
            <person name="Qu L."/>
            <person name="Liu H."/>
            <person name="Sun Y."/>
            <person name="Le M."/>
            <person name="Wang Q."/>
            <person name="Wei S."/>
            <person name="Zheng Y."/>
            <person name="Lin W."/>
            <person name="Duan Y."/>
            <person name="Cao H."/>
            <person name="Xiong S."/>
            <person name="Wang X."/>
            <person name="Wei L."/>
            <person name="Li C."/>
            <person name="Ma Q."/>
            <person name="Ju M."/>
            <person name="Zhao R."/>
            <person name="Li G."/>
            <person name="Mu C."/>
            <person name="Tian Q."/>
            <person name="Mei H."/>
            <person name="Zhang T."/>
            <person name="Gao T."/>
            <person name="Zhang H."/>
        </authorList>
    </citation>
    <scope>NUCLEOTIDE SEQUENCE</scope>
    <source>
        <strain evidence="2">KEN8</strain>
    </source>
</reference>
<evidence type="ECO:0000259" key="1">
    <source>
        <dbReference type="Pfam" id="PF07727"/>
    </source>
</evidence>
<feature type="domain" description="Reverse transcriptase Ty1/copia-type" evidence="1">
    <location>
        <begin position="164"/>
        <end position="283"/>
    </location>
</feature>
<accession>A0AAW2QKH4</accession>
<reference evidence="2" key="1">
    <citation type="submission" date="2020-06" db="EMBL/GenBank/DDBJ databases">
        <authorList>
            <person name="Li T."/>
            <person name="Hu X."/>
            <person name="Zhang T."/>
            <person name="Song X."/>
            <person name="Zhang H."/>
            <person name="Dai N."/>
            <person name="Sheng W."/>
            <person name="Hou X."/>
            <person name="Wei L."/>
        </authorList>
    </citation>
    <scope>NUCLEOTIDE SEQUENCE</scope>
    <source>
        <strain evidence="2">KEN8</strain>
        <tissue evidence="2">Leaf</tissue>
    </source>
</reference>
<sequence length="451" mass="50299">MDLLEMGCLNNPVFVGSAMATQVIEGSVARQAPLVQHGSEVLQLLSSDHPGMVLVSLPLDRAYSTILRVKRQRQVHLDVTVRHDGAVMHAGNFEKRKEEQKEVTKDNTISISDMVMELVRVLKQIPHDPIQVNHTGEYAGSDLSLWHQKLGHPSHKELKSYTQAQGHFEWERAMAEEVKALEANNTWEVTSLPAGKKAIARDSIICLYVDDILVMGPLECLIMEVKSYLDAFFTIKDLGYVKYILSLEVARSPDDMSIAQHKYVVDIISGTGMTTASSVLTPLPPGIKLTSKSSAMFRQYLQRPTEQHWHAALHVVRYLKGTPTTGLCFPSLNTFQFTTYVDADWGACVDSRCSMTSYCVFLGSSLISWKTKKQNIAALHITANSVFHERSKHLDIDCHVVRDKYKDGFISPSYISTKLQLADIFTKLLFGPSFHSVLSKLGLISISPVPA</sequence>
<dbReference type="AlphaFoldDB" id="A0AAW2QKH4"/>
<name>A0AAW2QKH4_9LAMI</name>
<dbReference type="InterPro" id="IPR013103">
    <property type="entry name" value="RVT_2"/>
</dbReference>
<protein>
    <submittedName>
        <fullName evidence="2">Retrovirus-related Pol polyprotein from transposon TNT 1-94</fullName>
    </submittedName>
</protein>
<evidence type="ECO:0000313" key="2">
    <source>
        <dbReference type="EMBL" id="KAL0368328.1"/>
    </source>
</evidence>